<sequence length="290" mass="32880">MRNIGHIIDHPFLRIKRRIVVIPHGFPPVDFLLKRYIDEGLFPEEFASGIPMSYRNGYLVPIFDHIPEIVTTTPQQLSPRDLDNLSECVPGRPDRMTVYRFTPPEAPEAETRATSRQYLSALTATLQDANLLDGRTIFLGLSRSRARELLKFFIPVHQPFVPDSPECPFLGVGIYVTDSLGQALAWAGEEGAVMVFDIPDLGQIEVWRAEGKEWVELVKSMLISGYGRAPECWHKADLIIGKKARGLDRLFEKRPLDPVPDEEVEMFCFRGFKAFEALRRGLKGIVFLEG</sequence>
<name>A0A3N4HYH6_ASCIM</name>
<dbReference type="Proteomes" id="UP000275078">
    <property type="component" value="Unassembled WGS sequence"/>
</dbReference>
<evidence type="ECO:0000313" key="2">
    <source>
        <dbReference type="Proteomes" id="UP000275078"/>
    </source>
</evidence>
<reference evidence="1 2" key="1">
    <citation type="journal article" date="2018" name="Nat. Ecol. Evol.">
        <title>Pezizomycetes genomes reveal the molecular basis of ectomycorrhizal truffle lifestyle.</title>
        <authorList>
            <person name="Murat C."/>
            <person name="Payen T."/>
            <person name="Noel B."/>
            <person name="Kuo A."/>
            <person name="Morin E."/>
            <person name="Chen J."/>
            <person name="Kohler A."/>
            <person name="Krizsan K."/>
            <person name="Balestrini R."/>
            <person name="Da Silva C."/>
            <person name="Montanini B."/>
            <person name="Hainaut M."/>
            <person name="Levati E."/>
            <person name="Barry K.W."/>
            <person name="Belfiori B."/>
            <person name="Cichocki N."/>
            <person name="Clum A."/>
            <person name="Dockter R.B."/>
            <person name="Fauchery L."/>
            <person name="Guy J."/>
            <person name="Iotti M."/>
            <person name="Le Tacon F."/>
            <person name="Lindquist E.A."/>
            <person name="Lipzen A."/>
            <person name="Malagnac F."/>
            <person name="Mello A."/>
            <person name="Molinier V."/>
            <person name="Miyauchi S."/>
            <person name="Poulain J."/>
            <person name="Riccioni C."/>
            <person name="Rubini A."/>
            <person name="Sitrit Y."/>
            <person name="Splivallo R."/>
            <person name="Traeger S."/>
            <person name="Wang M."/>
            <person name="Zifcakova L."/>
            <person name="Wipf D."/>
            <person name="Zambonelli A."/>
            <person name="Paolocci F."/>
            <person name="Nowrousian M."/>
            <person name="Ottonello S."/>
            <person name="Baldrian P."/>
            <person name="Spatafora J.W."/>
            <person name="Henrissat B."/>
            <person name="Nagy L.G."/>
            <person name="Aury J.M."/>
            <person name="Wincker P."/>
            <person name="Grigoriev I.V."/>
            <person name="Bonfante P."/>
            <person name="Martin F.M."/>
        </authorList>
    </citation>
    <scope>NUCLEOTIDE SEQUENCE [LARGE SCALE GENOMIC DNA]</scope>
    <source>
        <strain evidence="1 2">RN42</strain>
    </source>
</reference>
<protein>
    <submittedName>
        <fullName evidence="1">Uncharacterized protein</fullName>
    </submittedName>
</protein>
<proteinExistence type="predicted"/>
<dbReference type="AlphaFoldDB" id="A0A3N4HYH6"/>
<evidence type="ECO:0000313" key="1">
    <source>
        <dbReference type="EMBL" id="RPA76900.1"/>
    </source>
</evidence>
<keyword evidence="2" id="KW-1185">Reference proteome</keyword>
<accession>A0A3N4HYH6</accession>
<dbReference type="OrthoDB" id="2440450at2759"/>
<organism evidence="1 2">
    <name type="scientific">Ascobolus immersus RN42</name>
    <dbReference type="NCBI Taxonomy" id="1160509"/>
    <lineage>
        <taxon>Eukaryota</taxon>
        <taxon>Fungi</taxon>
        <taxon>Dikarya</taxon>
        <taxon>Ascomycota</taxon>
        <taxon>Pezizomycotina</taxon>
        <taxon>Pezizomycetes</taxon>
        <taxon>Pezizales</taxon>
        <taxon>Ascobolaceae</taxon>
        <taxon>Ascobolus</taxon>
    </lineage>
</organism>
<dbReference type="EMBL" id="ML119735">
    <property type="protein sequence ID" value="RPA76900.1"/>
    <property type="molecule type" value="Genomic_DNA"/>
</dbReference>
<gene>
    <name evidence="1" type="ORF">BJ508DRAFT_179931</name>
</gene>